<dbReference type="GO" id="GO:0000107">
    <property type="term" value="F:imidazoleglycerol-phosphate synthase activity"/>
    <property type="evidence" value="ECO:0007669"/>
    <property type="project" value="UniProtKB-UniRule"/>
</dbReference>
<dbReference type="CDD" id="cd01748">
    <property type="entry name" value="GATase1_IGP_Synthase"/>
    <property type="match status" value="1"/>
</dbReference>
<comment type="pathway">
    <text evidence="2 13">Amino-acid biosynthesis; L-histidine biosynthesis; L-histidine from 5-phospho-alpha-D-ribose 1-diphosphate: step 5/9.</text>
</comment>
<reference evidence="19 21" key="3">
    <citation type="submission" date="2018-06" db="EMBL/GenBank/DDBJ databases">
        <authorList>
            <consortium name="Pathogen Informatics"/>
            <person name="Doyle S."/>
        </authorList>
    </citation>
    <scope>NUCLEOTIDE SEQUENCE [LARGE SCALE GENOMIC DNA]</scope>
    <source>
        <strain evidence="19 21">NCTC10211</strain>
    </source>
</reference>
<dbReference type="EMBL" id="JTBC02000002">
    <property type="protein sequence ID" value="PNO71339.1"/>
    <property type="molecule type" value="Genomic_DNA"/>
</dbReference>
<dbReference type="SUPFAM" id="SSF52317">
    <property type="entry name" value="Class I glutamine amidotransferase-like"/>
    <property type="match status" value="1"/>
</dbReference>
<evidence type="ECO:0000256" key="10">
    <source>
        <dbReference type="ARBA" id="ARBA00025299"/>
    </source>
</evidence>
<dbReference type="GO" id="GO:0004359">
    <property type="term" value="F:glutaminase activity"/>
    <property type="evidence" value="ECO:0007669"/>
    <property type="project" value="UniProtKB-EC"/>
</dbReference>
<dbReference type="Proteomes" id="UP001275057">
    <property type="component" value="Unassembled WGS sequence"/>
</dbReference>
<evidence type="ECO:0000256" key="13">
    <source>
        <dbReference type="HAMAP-Rule" id="MF_00278"/>
    </source>
</evidence>
<reference evidence="20" key="1">
    <citation type="submission" date="2017-12" db="EMBL/GenBank/DDBJ databases">
        <title>FDA dAtabase for Regulatory Grade micrObial Sequences (FDA-ARGOS): Supporting development and validation of Infectious Disease Dx tests.</title>
        <authorList>
            <person name="Campos J."/>
            <person name="Goldberg B."/>
            <person name="Tallon L."/>
            <person name="Sadzewicz L."/>
            <person name="Sengamalay N."/>
            <person name="Ott S."/>
            <person name="Godinez A."/>
            <person name="Nagaraj S."/>
            <person name="Vavikolanu K."/>
            <person name="Vyas G."/>
            <person name="Nadendla S."/>
            <person name="Aluvathingal J."/>
            <person name="Geyer C."/>
            <person name="Nandy P."/>
            <person name="Hobson J."/>
            <person name="Sichtig H."/>
        </authorList>
    </citation>
    <scope>NUCLEOTIDE SEQUENCE [LARGE SCALE GENOMIC DNA]</scope>
    <source>
        <strain evidence="20">FDAARGOS_79</strain>
    </source>
</reference>
<evidence type="ECO:0000256" key="12">
    <source>
        <dbReference type="ARBA" id="ARBA00049534"/>
    </source>
</evidence>
<protein>
    <recommendedName>
        <fullName evidence="13">Imidazole glycerol phosphate synthase subunit HisH</fullName>
        <ecNumber evidence="13">4.3.2.10</ecNumber>
    </recommendedName>
    <alternativeName>
        <fullName evidence="13">IGP synthase glutaminase subunit</fullName>
        <ecNumber evidence="13">3.5.1.2</ecNumber>
    </alternativeName>
    <alternativeName>
        <fullName evidence="13">IGP synthase subunit HisH</fullName>
    </alternativeName>
    <alternativeName>
        <fullName evidence="13">ImGP synthase subunit HisH</fullName>
        <shortName evidence="13">IGPS subunit HisH</shortName>
    </alternativeName>
</protein>
<keyword evidence="19" id="KW-0328">Glycosyltransferase</keyword>
<feature type="active site" evidence="13 14">
    <location>
        <position position="180"/>
    </location>
</feature>
<dbReference type="NCBIfam" id="TIGR01855">
    <property type="entry name" value="IMP_synth_hisH"/>
    <property type="match status" value="1"/>
</dbReference>
<evidence type="ECO:0000256" key="2">
    <source>
        <dbReference type="ARBA" id="ARBA00005091"/>
    </source>
</evidence>
<dbReference type="InterPro" id="IPR010139">
    <property type="entry name" value="Imidazole-glycPsynth_HisH"/>
</dbReference>
<dbReference type="GO" id="GO:0016829">
    <property type="term" value="F:lyase activity"/>
    <property type="evidence" value="ECO:0007669"/>
    <property type="project" value="UniProtKB-KW"/>
</dbReference>
<evidence type="ECO:0000256" key="8">
    <source>
        <dbReference type="ARBA" id="ARBA00023102"/>
    </source>
</evidence>
<dbReference type="EMBL" id="JAXABG010000007">
    <property type="protein sequence ID" value="MDX7083249.1"/>
    <property type="molecule type" value="Genomic_DNA"/>
</dbReference>
<evidence type="ECO:0000313" key="23">
    <source>
        <dbReference type="Proteomes" id="UP001275057"/>
    </source>
</evidence>
<dbReference type="EC" id="4.3.2.10" evidence="13"/>
<keyword evidence="7 13" id="KW-0315">Glutamine amidotransferase</keyword>
<evidence type="ECO:0000313" key="19">
    <source>
        <dbReference type="EMBL" id="SUI76394.1"/>
    </source>
</evidence>
<dbReference type="InterPro" id="IPR029062">
    <property type="entry name" value="Class_I_gatase-like"/>
</dbReference>
<accession>A0A080UYH8</accession>
<dbReference type="GeneID" id="98187461"/>
<accession>A0A659IM27</accession>
<evidence type="ECO:0000313" key="18">
    <source>
        <dbReference type="EMBL" id="PNO71339.1"/>
    </source>
</evidence>
<evidence type="ECO:0000256" key="3">
    <source>
        <dbReference type="ARBA" id="ARBA00011152"/>
    </source>
</evidence>
<organism evidence="19 21">
    <name type="scientific">Serratia marcescens</name>
    <dbReference type="NCBI Taxonomy" id="615"/>
    <lineage>
        <taxon>Bacteria</taxon>
        <taxon>Pseudomonadati</taxon>
        <taxon>Pseudomonadota</taxon>
        <taxon>Gammaproteobacteria</taxon>
        <taxon>Enterobacterales</taxon>
        <taxon>Yersiniaceae</taxon>
        <taxon>Serratia</taxon>
    </lineage>
</organism>
<keyword evidence="4 13" id="KW-0963">Cytoplasm</keyword>
<dbReference type="GO" id="GO:0000105">
    <property type="term" value="P:L-histidine biosynthetic process"/>
    <property type="evidence" value="ECO:0007669"/>
    <property type="project" value="UniProtKB-UniRule"/>
</dbReference>
<dbReference type="Gene3D" id="3.40.50.880">
    <property type="match status" value="1"/>
</dbReference>
<dbReference type="Pfam" id="PF00117">
    <property type="entry name" value="GATase"/>
    <property type="match status" value="1"/>
</dbReference>
<dbReference type="HAMAP" id="MF_00278">
    <property type="entry name" value="HisH"/>
    <property type="match status" value="1"/>
</dbReference>
<comment type="function">
    <text evidence="10 13">IGPS catalyzes the conversion of PRFAR and glutamine to IGP, AICAR and glutamate. The HisH subunit catalyzes the hydrolysis of glutamine to glutamate and ammonia as part of the synthesis of IGP and AICAR. The resulting ammonia molecule is channeled to the active site of HisF.</text>
</comment>
<sequence length="196" mass="21317">MNVVILDTGCANLASVTYAVRRLGYQPEVSRDPEIVLRADKLFLPGVGTAQAAMDQLRERDLIELIRACTQPVLGICLGMQLLAASSEENGGVTTLGLIDTPVKQMTDFGLPLPHMGWNQVSAQAGHHLFRGIDDGAYFYFVHSYAMPICPSTIAQANYGEPFTAAVQKDNFFGVQFHPERSGAAGAQLLKNFLEM</sequence>
<dbReference type="EMBL" id="WNKC01000001">
    <property type="protein sequence ID" value="MVF02312.1"/>
    <property type="molecule type" value="Genomic_DNA"/>
</dbReference>
<evidence type="ECO:0000256" key="5">
    <source>
        <dbReference type="ARBA" id="ARBA00022605"/>
    </source>
</evidence>
<dbReference type="Proteomes" id="UP000443014">
    <property type="component" value="Unassembled WGS sequence"/>
</dbReference>
<dbReference type="AlphaFoldDB" id="A0A080UYH8"/>
<dbReference type="Proteomes" id="UP000254765">
    <property type="component" value="Unassembled WGS sequence"/>
</dbReference>
<evidence type="ECO:0000256" key="11">
    <source>
        <dbReference type="ARBA" id="ARBA00047838"/>
    </source>
</evidence>
<feature type="active site" evidence="13 14">
    <location>
        <position position="178"/>
    </location>
</feature>
<gene>
    <name evidence="13 19" type="primary">hisH</name>
    <name evidence="17" type="ORF">GMA22_03420</name>
    <name evidence="18" type="ORF">MC70_015590</name>
    <name evidence="19" type="ORF">NCTC10211_04877</name>
    <name evidence="16" type="ORF">SJ435_12695</name>
</gene>
<keyword evidence="5 13" id="KW-0028">Amino-acid biosynthesis</keyword>
<evidence type="ECO:0000313" key="22">
    <source>
        <dbReference type="Proteomes" id="UP000443014"/>
    </source>
</evidence>
<dbReference type="PANTHER" id="PTHR42701">
    <property type="entry name" value="IMIDAZOLE GLYCEROL PHOSPHATE SYNTHASE SUBUNIT HISH"/>
    <property type="match status" value="1"/>
</dbReference>
<reference evidence="17 22" key="4">
    <citation type="submission" date="2019-11" db="EMBL/GenBank/DDBJ databases">
        <title>Whole genome sequence of a plant growth promoting strain Serratia marcescens BTL07 isolated from the rhizoplane of Chili (Capsicum annuum).</title>
        <authorList>
            <person name="Dutta S."/>
            <person name="Khatun A."/>
            <person name="Gupta D.R."/>
            <person name="Surovy M.Z."/>
            <person name="Rahman M.M."/>
            <person name="Mahmud N.U."/>
            <person name="Emes R."/>
            <person name="Warry A."/>
            <person name="West H."/>
            <person name="Clarke M.L."/>
            <person name="Islam M.T."/>
        </authorList>
    </citation>
    <scope>NUCLEOTIDE SEQUENCE [LARGE SCALE GENOMIC DNA]</scope>
    <source>
        <strain evidence="17 22">BTL07</strain>
    </source>
</reference>
<comment type="subcellular location">
    <subcellularLocation>
        <location evidence="1 13">Cytoplasm</location>
    </subcellularLocation>
</comment>
<dbReference type="PRINTS" id="PR00096">
    <property type="entry name" value="GATASE"/>
</dbReference>
<dbReference type="UniPathway" id="UPA00031">
    <property type="reaction ID" value="UER00010"/>
</dbReference>
<dbReference type="EC" id="3.5.1.2" evidence="13"/>
<evidence type="ECO:0000256" key="14">
    <source>
        <dbReference type="PIRSR" id="PIRSR000495-1"/>
    </source>
</evidence>
<evidence type="ECO:0000256" key="9">
    <source>
        <dbReference type="ARBA" id="ARBA00023239"/>
    </source>
</evidence>
<keyword evidence="9 13" id="KW-0456">Lyase</keyword>
<keyword evidence="6 13" id="KW-0378">Hydrolase</keyword>
<comment type="catalytic activity">
    <reaction evidence="12 13">
        <text>L-glutamine + H2O = L-glutamate + NH4(+)</text>
        <dbReference type="Rhea" id="RHEA:15889"/>
        <dbReference type="ChEBI" id="CHEBI:15377"/>
        <dbReference type="ChEBI" id="CHEBI:28938"/>
        <dbReference type="ChEBI" id="CHEBI:29985"/>
        <dbReference type="ChEBI" id="CHEBI:58359"/>
        <dbReference type="EC" id="3.5.1.2"/>
    </reaction>
</comment>
<evidence type="ECO:0000313" key="17">
    <source>
        <dbReference type="EMBL" id="MVF02312.1"/>
    </source>
</evidence>
<dbReference type="PROSITE" id="PS51273">
    <property type="entry name" value="GATASE_TYPE_1"/>
    <property type="match status" value="1"/>
</dbReference>
<proteinExistence type="inferred from homology"/>
<dbReference type="PIRSF" id="PIRSF000495">
    <property type="entry name" value="Amidotransf_hisH"/>
    <property type="match status" value="1"/>
</dbReference>
<comment type="subunit">
    <text evidence="3 13">Heterodimer of HisH and HisF.</text>
</comment>
<keyword evidence="19" id="KW-0808">Transferase</keyword>
<feature type="domain" description="Glutamine amidotransferase" evidence="15">
    <location>
        <begin position="4"/>
        <end position="194"/>
    </location>
</feature>
<comment type="catalytic activity">
    <reaction evidence="11 13">
        <text>5-[(5-phospho-1-deoxy-D-ribulos-1-ylimino)methylamino]-1-(5-phospho-beta-D-ribosyl)imidazole-4-carboxamide + L-glutamine = D-erythro-1-(imidazol-4-yl)glycerol 3-phosphate + 5-amino-1-(5-phospho-beta-D-ribosyl)imidazole-4-carboxamide + L-glutamate + H(+)</text>
        <dbReference type="Rhea" id="RHEA:24793"/>
        <dbReference type="ChEBI" id="CHEBI:15378"/>
        <dbReference type="ChEBI" id="CHEBI:29985"/>
        <dbReference type="ChEBI" id="CHEBI:58278"/>
        <dbReference type="ChEBI" id="CHEBI:58359"/>
        <dbReference type="ChEBI" id="CHEBI:58475"/>
        <dbReference type="ChEBI" id="CHEBI:58525"/>
        <dbReference type="EC" id="4.3.2.10"/>
    </reaction>
</comment>
<reference evidence="18" key="2">
    <citation type="submission" date="2017-12" db="EMBL/GenBank/DDBJ databases">
        <title>FDA dAtabase for Regulatory Grade micrObial Sequences (FDA-ARGOS): Supporting development and validation of Infectious Disease Dx tests.</title>
        <authorList>
            <person name="Campos J."/>
            <person name="Goldberg B."/>
            <person name="Tallon L.J."/>
            <person name="Sadzewicz L."/>
            <person name="Sengamalay N."/>
            <person name="Ott S."/>
            <person name="Godinez A."/>
            <person name="Nagaraj S."/>
            <person name="Vavikolanu K."/>
            <person name="Vyas G."/>
            <person name="Nadendla S."/>
            <person name="Aluvathingal J."/>
            <person name="Geyer C."/>
            <person name="Nandy P."/>
            <person name="Hobson J."/>
            <person name="Sichtig H."/>
        </authorList>
    </citation>
    <scope>NUCLEOTIDE SEQUENCE</scope>
    <source>
        <strain evidence="18">FDAARGOS_79</strain>
    </source>
</reference>
<feature type="active site" description="Nucleophile" evidence="13 14">
    <location>
        <position position="77"/>
    </location>
</feature>
<dbReference type="PANTHER" id="PTHR42701:SF1">
    <property type="entry name" value="IMIDAZOLE GLYCEROL PHOSPHATE SYNTHASE SUBUNIT HISH"/>
    <property type="match status" value="1"/>
</dbReference>
<evidence type="ECO:0000313" key="21">
    <source>
        <dbReference type="Proteomes" id="UP000254765"/>
    </source>
</evidence>
<evidence type="ECO:0000256" key="7">
    <source>
        <dbReference type="ARBA" id="ARBA00022962"/>
    </source>
</evidence>
<name>A0A080UYH8_SERMA</name>
<evidence type="ECO:0000256" key="1">
    <source>
        <dbReference type="ARBA" id="ARBA00004496"/>
    </source>
</evidence>
<dbReference type="STRING" id="273526.SMDB11_0883"/>
<evidence type="ECO:0000256" key="4">
    <source>
        <dbReference type="ARBA" id="ARBA00022490"/>
    </source>
</evidence>
<dbReference type="GO" id="GO:0005737">
    <property type="term" value="C:cytoplasm"/>
    <property type="evidence" value="ECO:0007669"/>
    <property type="project" value="UniProtKB-SubCell"/>
</dbReference>
<dbReference type="InterPro" id="IPR017926">
    <property type="entry name" value="GATASE"/>
</dbReference>
<evidence type="ECO:0000259" key="15">
    <source>
        <dbReference type="Pfam" id="PF00117"/>
    </source>
</evidence>
<dbReference type="EMBL" id="UGYK01000002">
    <property type="protein sequence ID" value="SUI76394.1"/>
    <property type="molecule type" value="Genomic_DNA"/>
</dbReference>
<evidence type="ECO:0000313" key="16">
    <source>
        <dbReference type="EMBL" id="MDX7083249.1"/>
    </source>
</evidence>
<reference evidence="16 23" key="5">
    <citation type="submission" date="2023-11" db="EMBL/GenBank/DDBJ databases">
        <title>Detection of rare carbapenemases in Enterobacterales - comparison of two colorimetric and two CIM-based carbapenemase assays.</title>
        <authorList>
            <person name="Schaffarczyk L."/>
            <person name="Noster J."/>
            <person name="Stelzer Y."/>
            <person name="Sattler J."/>
            <person name="Gatermann S."/>
            <person name="Hamprecht A."/>
        </authorList>
    </citation>
    <scope>NUCLEOTIDE SEQUENCE [LARGE SCALE GENOMIC DNA]</scope>
    <source>
        <strain evidence="16 23">CIM-Carb-136</strain>
    </source>
</reference>
<dbReference type="Proteomes" id="UP000030378">
    <property type="component" value="Unassembled WGS sequence"/>
</dbReference>
<dbReference type="FunFam" id="3.40.50.880:FF:000009">
    <property type="entry name" value="Imidazole glycerol phosphate synthase subunit HisH"/>
    <property type="match status" value="1"/>
</dbReference>
<evidence type="ECO:0000313" key="20">
    <source>
        <dbReference type="Proteomes" id="UP000030378"/>
    </source>
</evidence>
<evidence type="ECO:0000256" key="6">
    <source>
        <dbReference type="ARBA" id="ARBA00022801"/>
    </source>
</evidence>
<keyword evidence="8 13" id="KW-0368">Histidine biosynthesis</keyword>
<dbReference type="RefSeq" id="WP_004938803.1">
    <property type="nucleotide sequence ID" value="NZ_AP019009.1"/>
</dbReference>
<dbReference type="OrthoDB" id="9807137at2"/>